<evidence type="ECO:0000313" key="2">
    <source>
        <dbReference type="Proteomes" id="UP000640531"/>
    </source>
</evidence>
<accession>A0ABR8FBW6</accession>
<organism evidence="1 2">
    <name type="scientific">Anabaena lutea FACHB-196</name>
    <dbReference type="NCBI Taxonomy" id="2692881"/>
    <lineage>
        <taxon>Bacteria</taxon>
        <taxon>Bacillati</taxon>
        <taxon>Cyanobacteriota</taxon>
        <taxon>Cyanophyceae</taxon>
        <taxon>Nostocales</taxon>
        <taxon>Nostocaceae</taxon>
        <taxon>Anabaena</taxon>
    </lineage>
</organism>
<reference evidence="1 2" key="1">
    <citation type="journal article" date="2020" name="ISME J.">
        <title>Comparative genomics reveals insights into cyanobacterial evolution and habitat adaptation.</title>
        <authorList>
            <person name="Chen M.Y."/>
            <person name="Teng W.K."/>
            <person name="Zhao L."/>
            <person name="Hu C.X."/>
            <person name="Zhou Y.K."/>
            <person name="Han B.P."/>
            <person name="Song L.R."/>
            <person name="Shu W.S."/>
        </authorList>
    </citation>
    <scope>NUCLEOTIDE SEQUENCE [LARGE SCALE GENOMIC DNA]</scope>
    <source>
        <strain evidence="1 2">FACHB-196</strain>
    </source>
</reference>
<gene>
    <name evidence="1" type="ORF">H6G59_04205</name>
</gene>
<protein>
    <submittedName>
        <fullName evidence="1">Uncharacterized protein</fullName>
    </submittedName>
</protein>
<keyword evidence="2" id="KW-1185">Reference proteome</keyword>
<comment type="caution">
    <text evidence="1">The sequence shown here is derived from an EMBL/GenBank/DDBJ whole genome shotgun (WGS) entry which is preliminary data.</text>
</comment>
<evidence type="ECO:0000313" key="1">
    <source>
        <dbReference type="EMBL" id="MBD2567111.1"/>
    </source>
</evidence>
<dbReference type="Proteomes" id="UP000640531">
    <property type="component" value="Unassembled WGS sequence"/>
</dbReference>
<proteinExistence type="predicted"/>
<dbReference type="EMBL" id="JACJST010000002">
    <property type="protein sequence ID" value="MBD2567111.1"/>
    <property type="molecule type" value="Genomic_DNA"/>
</dbReference>
<name>A0ABR8FBW6_9NOST</name>
<sequence length="83" mass="9471">MKFSVKSIYPISTSSRVAQFPGSWEFGAAEVEYLSISADSQHQGQNTEGNDDFYYDPRYISLNVLNSKPELDVRSGRYKRRNA</sequence>